<reference evidence="4 5" key="4">
    <citation type="submission" date="2017-10" db="EMBL/GenBank/DDBJ databases">
        <title>Genome analyses suggest a sexual origin of heterokaryosis in a supposedly ancient asexual fungus.</title>
        <authorList>
            <person name="Corradi N."/>
            <person name="Sedzielewska K."/>
            <person name="Noel J."/>
            <person name="Charron P."/>
            <person name="Farinelli L."/>
            <person name="Marton T."/>
            <person name="Kruger M."/>
            <person name="Pelin A."/>
            <person name="Brachmann A."/>
            <person name="Corradi N."/>
        </authorList>
    </citation>
    <scope>NUCLEOTIDE SEQUENCE [LARGE SCALE GENOMIC DNA]</scope>
    <source>
        <strain evidence="4 5">A1</strain>
    </source>
</reference>
<evidence type="ECO:0000313" key="2">
    <source>
        <dbReference type="EMBL" id="CAB5387161.1"/>
    </source>
</evidence>
<organism evidence="3 6">
    <name type="scientific">Rhizophagus irregularis</name>
    <dbReference type="NCBI Taxonomy" id="588596"/>
    <lineage>
        <taxon>Eukaryota</taxon>
        <taxon>Fungi</taxon>
        <taxon>Fungi incertae sedis</taxon>
        <taxon>Mucoromycota</taxon>
        <taxon>Glomeromycotina</taxon>
        <taxon>Glomeromycetes</taxon>
        <taxon>Glomerales</taxon>
        <taxon>Glomeraceae</taxon>
        <taxon>Rhizophagus</taxon>
    </lineage>
</organism>
<dbReference type="OrthoDB" id="2355651at2759"/>
<dbReference type="VEuPathDB" id="FungiDB:FUN_011461"/>
<dbReference type="EMBL" id="CAGKOT010000057">
    <property type="protein sequence ID" value="CAB5387161.1"/>
    <property type="molecule type" value="Genomic_DNA"/>
</dbReference>
<dbReference type="VEuPathDB" id="FungiDB:RhiirFUN_012748"/>
<protein>
    <submittedName>
        <fullName evidence="3">Uncharacterized protein</fullName>
    </submittedName>
</protein>
<dbReference type="AlphaFoldDB" id="A0A2I1EN81"/>
<dbReference type="Proteomes" id="UP000232722">
    <property type="component" value="Unassembled WGS sequence"/>
</dbReference>
<gene>
    <name evidence="2" type="ORF">CHRIB12_LOCUS20017</name>
    <name evidence="4" type="ORF">RhiirA1_389706</name>
    <name evidence="3" type="ORF">RhiirA5_414580</name>
</gene>
<dbReference type="Proteomes" id="UP000684084">
    <property type="component" value="Unassembled WGS sequence"/>
</dbReference>
<reference evidence="3 6" key="2">
    <citation type="submission" date="2017-09" db="EMBL/GenBank/DDBJ databases">
        <title>Extensive intraspecific genome diversity in a model arbuscular mycorrhizal fungus.</title>
        <authorList>
            <person name="Chen E.C."/>
            <person name="Morin E."/>
            <person name="Beaudet D."/>
            <person name="Noel J."/>
            <person name="Ndikumana S."/>
            <person name="Charron P."/>
            <person name="St-Onge C."/>
            <person name="Giorgi J."/>
            <person name="Grigoriev I.V."/>
            <person name="Roux C."/>
            <person name="Martin F.M."/>
            <person name="Corradi N."/>
        </authorList>
    </citation>
    <scope>NUCLEOTIDE SEQUENCE [LARGE SCALE GENOMIC DNA]</scope>
    <source>
        <strain evidence="3 6">A5</strain>
    </source>
</reference>
<proteinExistence type="predicted"/>
<name>A0A2I1EN81_9GLOM</name>
<dbReference type="VEuPathDB" id="FungiDB:RhiirA1_389706"/>
<evidence type="ECO:0000313" key="5">
    <source>
        <dbReference type="Proteomes" id="UP000232688"/>
    </source>
</evidence>
<dbReference type="Proteomes" id="UP000232688">
    <property type="component" value="Unassembled WGS sequence"/>
</dbReference>
<feature type="region of interest" description="Disordered" evidence="1">
    <location>
        <begin position="25"/>
        <end position="93"/>
    </location>
</feature>
<evidence type="ECO:0000256" key="1">
    <source>
        <dbReference type="SAM" id="MobiDB-lite"/>
    </source>
</evidence>
<reference evidence="4 5" key="3">
    <citation type="submission" date="2017-10" db="EMBL/GenBank/DDBJ databases">
        <title>Extensive intraspecific genome diversity in a model arbuscular mycorrhizal fungus.</title>
        <authorList>
            <person name="Chen E.C.H."/>
            <person name="Morin E."/>
            <person name="Baudet D."/>
            <person name="Noel J."/>
            <person name="Ndikumana S."/>
            <person name="Charron P."/>
            <person name="St-Onge C."/>
            <person name="Giorgi J."/>
            <person name="Grigoriev I.V."/>
            <person name="Roux C."/>
            <person name="Martin F.M."/>
            <person name="Corradi N."/>
        </authorList>
    </citation>
    <scope>NUCLEOTIDE SEQUENCE [LARGE SCALE GENOMIC DNA]</scope>
    <source>
        <strain evidence="4 5">A1</strain>
    </source>
</reference>
<feature type="compositionally biased region" description="Low complexity" evidence="1">
    <location>
        <begin position="37"/>
        <end position="50"/>
    </location>
</feature>
<dbReference type="EMBL" id="LLXJ01000394">
    <property type="protein sequence ID" value="PKC10278.1"/>
    <property type="molecule type" value="Genomic_DNA"/>
</dbReference>
<reference evidence="2" key="5">
    <citation type="submission" date="2020-05" db="EMBL/GenBank/DDBJ databases">
        <authorList>
            <person name="Rincon C."/>
            <person name="Sanders R I."/>
            <person name="Robbins C."/>
            <person name="Chaturvedi A."/>
        </authorList>
    </citation>
    <scope>NUCLEOTIDE SEQUENCE</scope>
    <source>
        <strain evidence="2">CHB12</strain>
    </source>
</reference>
<evidence type="ECO:0000313" key="6">
    <source>
        <dbReference type="Proteomes" id="UP000232722"/>
    </source>
</evidence>
<reference evidence="3 6" key="1">
    <citation type="submission" date="2016-04" db="EMBL/GenBank/DDBJ databases">
        <title>Genome analyses suggest a sexual origin of heterokaryosis in a supposedly ancient asexual fungus.</title>
        <authorList>
            <person name="Ropars J."/>
            <person name="Sedzielewska K."/>
            <person name="Noel J."/>
            <person name="Charron P."/>
            <person name="Farinelli L."/>
            <person name="Marton T."/>
            <person name="Kruger M."/>
            <person name="Pelin A."/>
            <person name="Brachmann A."/>
            <person name="Corradi N."/>
        </authorList>
    </citation>
    <scope>NUCLEOTIDE SEQUENCE [LARGE SCALE GENOMIC DNA]</scope>
    <source>
        <strain evidence="3 6">A5</strain>
    </source>
</reference>
<feature type="compositionally biased region" description="Polar residues" evidence="1">
    <location>
        <begin position="51"/>
        <end position="93"/>
    </location>
</feature>
<sequence>MDNNKNIPSISSLVNSLGLSRNSNDIPQTSDIQTGHLLTVNNSSNNVTNNRDNYPTPTSISPEPDHQQYNPPNDNPTISPSQSTFNDISNNDDTNAQFYSQYIKNSPKPNVFPLLNSLRININSPQTNIIILPVSNSDIKNQL</sequence>
<comment type="caution">
    <text evidence="3">The sequence shown here is derived from an EMBL/GenBank/DDBJ whole genome shotgun (WGS) entry which is preliminary data.</text>
</comment>
<evidence type="ECO:0000313" key="4">
    <source>
        <dbReference type="EMBL" id="PKC72510.1"/>
    </source>
</evidence>
<accession>A0A2I1EN81</accession>
<dbReference type="EMBL" id="LLXH01000122">
    <property type="protein sequence ID" value="PKC72510.1"/>
    <property type="molecule type" value="Genomic_DNA"/>
</dbReference>
<evidence type="ECO:0000313" key="3">
    <source>
        <dbReference type="EMBL" id="PKC10278.1"/>
    </source>
</evidence>